<sequence>MKLPNVSFEPKPEQGAAKSVIAPGDKSSRYATDQNPVLEINRLHRIISKKTNRPTPLIRVISDDKPTIDHLLTQGITIFSRVYDCEVSHPPPTTLLQCSKCFQLGHGPNDCPNKPICPKCPESHHPSKYTVITAKCPFCQGSHPACNTSNPVLELHTDSSRFANLGSSTVAVFLDIERAFDKKIIDLVTPAYVGTPAGQEEFEELLLAVGGDWEFFKFGEEEVDSHPKIVVHSDKLIKPAAATGRKNLSLLRRQEEENFSDMEEEAGLVTQPVEPEKYLK</sequence>
<evidence type="ECO:0008006" key="4">
    <source>
        <dbReference type="Google" id="ProtNLM"/>
    </source>
</evidence>
<feature type="compositionally biased region" description="Acidic residues" evidence="1">
    <location>
        <begin position="257"/>
        <end position="266"/>
    </location>
</feature>
<keyword evidence="3" id="KW-1185">Reference proteome</keyword>
<proteinExistence type="predicted"/>
<dbReference type="PANTHER" id="PTHR48257">
    <property type="match status" value="1"/>
</dbReference>
<gene>
    <name evidence="2" type="primary">AUGUSTUS-3.0.2_31938</name>
    <name evidence="2" type="ORF">TcasGA2_TC031938</name>
</gene>
<dbReference type="Proteomes" id="UP000007266">
    <property type="component" value="Unassembled WGS sequence"/>
</dbReference>
<feature type="region of interest" description="Disordered" evidence="1">
    <location>
        <begin position="1"/>
        <end position="26"/>
    </location>
</feature>
<evidence type="ECO:0000313" key="3">
    <source>
        <dbReference type="Proteomes" id="UP000007266"/>
    </source>
</evidence>
<evidence type="ECO:0000313" key="2">
    <source>
        <dbReference type="EMBL" id="KYB24809.1"/>
    </source>
</evidence>
<name>A0A139WA67_TRICA</name>
<organism evidence="2 3">
    <name type="scientific">Tribolium castaneum</name>
    <name type="common">Red flour beetle</name>
    <dbReference type="NCBI Taxonomy" id="7070"/>
    <lineage>
        <taxon>Eukaryota</taxon>
        <taxon>Metazoa</taxon>
        <taxon>Ecdysozoa</taxon>
        <taxon>Arthropoda</taxon>
        <taxon>Hexapoda</taxon>
        <taxon>Insecta</taxon>
        <taxon>Pterygota</taxon>
        <taxon>Neoptera</taxon>
        <taxon>Endopterygota</taxon>
        <taxon>Coleoptera</taxon>
        <taxon>Polyphaga</taxon>
        <taxon>Cucujiformia</taxon>
        <taxon>Tenebrionidae</taxon>
        <taxon>Tenebrionidae incertae sedis</taxon>
        <taxon>Tribolium</taxon>
    </lineage>
</organism>
<dbReference type="AlphaFoldDB" id="A0A139WA67"/>
<dbReference type="InParanoid" id="A0A139WA67"/>
<dbReference type="EMBL" id="KQ971517">
    <property type="protein sequence ID" value="KYB24809.1"/>
    <property type="molecule type" value="Genomic_DNA"/>
</dbReference>
<feature type="region of interest" description="Disordered" evidence="1">
    <location>
        <begin position="256"/>
        <end position="280"/>
    </location>
</feature>
<evidence type="ECO:0000256" key="1">
    <source>
        <dbReference type="SAM" id="MobiDB-lite"/>
    </source>
</evidence>
<accession>A0A139WA67</accession>
<protein>
    <recommendedName>
        <fullName evidence="4">CCHC-type domain-containing protein</fullName>
    </recommendedName>
</protein>
<reference evidence="2 3" key="2">
    <citation type="journal article" date="2010" name="Nucleic Acids Res.">
        <title>BeetleBase in 2010: revisions to provide comprehensive genomic information for Tribolium castaneum.</title>
        <authorList>
            <person name="Kim H.S."/>
            <person name="Murphy T."/>
            <person name="Xia J."/>
            <person name="Caragea D."/>
            <person name="Park Y."/>
            <person name="Beeman R.W."/>
            <person name="Lorenzen M.D."/>
            <person name="Butcher S."/>
            <person name="Manak J.R."/>
            <person name="Brown S.J."/>
        </authorList>
    </citation>
    <scope>NUCLEOTIDE SEQUENCE [LARGE SCALE GENOMIC DNA]</scope>
    <source>
        <strain evidence="2 3">Georgia GA2</strain>
    </source>
</reference>
<reference evidence="2 3" key="1">
    <citation type="journal article" date="2008" name="Nature">
        <title>The genome of the model beetle and pest Tribolium castaneum.</title>
        <authorList>
            <consortium name="Tribolium Genome Sequencing Consortium"/>
            <person name="Richards S."/>
            <person name="Gibbs R.A."/>
            <person name="Weinstock G.M."/>
            <person name="Brown S.J."/>
            <person name="Denell R."/>
            <person name="Beeman R.W."/>
            <person name="Gibbs R."/>
            <person name="Beeman R.W."/>
            <person name="Brown S.J."/>
            <person name="Bucher G."/>
            <person name="Friedrich M."/>
            <person name="Grimmelikhuijzen C.J."/>
            <person name="Klingler M."/>
            <person name="Lorenzen M."/>
            <person name="Richards S."/>
            <person name="Roth S."/>
            <person name="Schroder R."/>
            <person name="Tautz D."/>
            <person name="Zdobnov E.M."/>
            <person name="Muzny D."/>
            <person name="Gibbs R.A."/>
            <person name="Weinstock G.M."/>
            <person name="Attaway T."/>
            <person name="Bell S."/>
            <person name="Buhay C.J."/>
            <person name="Chandrabose M.N."/>
            <person name="Chavez D."/>
            <person name="Clerk-Blankenburg K.P."/>
            <person name="Cree A."/>
            <person name="Dao M."/>
            <person name="Davis C."/>
            <person name="Chacko J."/>
            <person name="Dinh H."/>
            <person name="Dugan-Rocha S."/>
            <person name="Fowler G."/>
            <person name="Garner T.T."/>
            <person name="Garnes J."/>
            <person name="Gnirke A."/>
            <person name="Hawes A."/>
            <person name="Hernandez J."/>
            <person name="Hines S."/>
            <person name="Holder M."/>
            <person name="Hume J."/>
            <person name="Jhangiani S.N."/>
            <person name="Joshi V."/>
            <person name="Khan Z.M."/>
            <person name="Jackson L."/>
            <person name="Kovar C."/>
            <person name="Kowis A."/>
            <person name="Lee S."/>
            <person name="Lewis L.R."/>
            <person name="Margolis J."/>
            <person name="Morgan M."/>
            <person name="Nazareth L.V."/>
            <person name="Nguyen N."/>
            <person name="Okwuonu G."/>
            <person name="Parker D."/>
            <person name="Richards S."/>
            <person name="Ruiz S.J."/>
            <person name="Santibanez J."/>
            <person name="Savard J."/>
            <person name="Scherer S.E."/>
            <person name="Schneider B."/>
            <person name="Sodergren E."/>
            <person name="Tautz D."/>
            <person name="Vattahil S."/>
            <person name="Villasana D."/>
            <person name="White C.S."/>
            <person name="Wright R."/>
            <person name="Park Y."/>
            <person name="Beeman R.W."/>
            <person name="Lord J."/>
            <person name="Oppert B."/>
            <person name="Lorenzen M."/>
            <person name="Brown S."/>
            <person name="Wang L."/>
            <person name="Savard J."/>
            <person name="Tautz D."/>
            <person name="Richards S."/>
            <person name="Weinstock G."/>
            <person name="Gibbs R.A."/>
            <person name="Liu Y."/>
            <person name="Worley K."/>
            <person name="Weinstock G."/>
            <person name="Elsik C.G."/>
            <person name="Reese J.T."/>
            <person name="Elhaik E."/>
            <person name="Landan G."/>
            <person name="Graur D."/>
            <person name="Arensburger P."/>
            <person name="Atkinson P."/>
            <person name="Beeman R.W."/>
            <person name="Beidler J."/>
            <person name="Brown S.J."/>
            <person name="Demuth J.P."/>
            <person name="Drury D.W."/>
            <person name="Du Y.Z."/>
            <person name="Fujiwara H."/>
            <person name="Lorenzen M."/>
            <person name="Maselli V."/>
            <person name="Osanai M."/>
            <person name="Park Y."/>
            <person name="Robertson H.M."/>
            <person name="Tu Z."/>
            <person name="Wang J.J."/>
            <person name="Wang S."/>
            <person name="Richards S."/>
            <person name="Song H."/>
            <person name="Zhang L."/>
            <person name="Sodergren E."/>
            <person name="Werner D."/>
            <person name="Stanke M."/>
            <person name="Morgenstern B."/>
            <person name="Solovyev V."/>
            <person name="Kosarev P."/>
            <person name="Brown G."/>
            <person name="Chen H.C."/>
            <person name="Ermolaeva O."/>
            <person name="Hlavina W."/>
            <person name="Kapustin Y."/>
            <person name="Kiryutin B."/>
            <person name="Kitts P."/>
            <person name="Maglott D."/>
            <person name="Pruitt K."/>
            <person name="Sapojnikov V."/>
            <person name="Souvorov A."/>
            <person name="Mackey A.J."/>
            <person name="Waterhouse R.M."/>
            <person name="Wyder S."/>
            <person name="Zdobnov E.M."/>
            <person name="Zdobnov E.M."/>
            <person name="Wyder S."/>
            <person name="Kriventseva E.V."/>
            <person name="Kadowaki T."/>
            <person name="Bork P."/>
            <person name="Aranda M."/>
            <person name="Bao R."/>
            <person name="Beermann A."/>
            <person name="Berns N."/>
            <person name="Bolognesi R."/>
            <person name="Bonneton F."/>
            <person name="Bopp D."/>
            <person name="Brown S.J."/>
            <person name="Bucher G."/>
            <person name="Butts T."/>
            <person name="Chaumot A."/>
            <person name="Denell R.E."/>
            <person name="Ferrier D.E."/>
            <person name="Friedrich M."/>
            <person name="Gordon C.M."/>
            <person name="Jindra M."/>
            <person name="Klingler M."/>
            <person name="Lan Q."/>
            <person name="Lattorff H.M."/>
            <person name="Laudet V."/>
            <person name="von Levetsow C."/>
            <person name="Liu Z."/>
            <person name="Lutz R."/>
            <person name="Lynch J.A."/>
            <person name="da Fonseca R.N."/>
            <person name="Posnien N."/>
            <person name="Reuter R."/>
            <person name="Roth S."/>
            <person name="Savard J."/>
            <person name="Schinko J.B."/>
            <person name="Schmitt C."/>
            <person name="Schoppmeier M."/>
            <person name="Schroder R."/>
            <person name="Shippy T.D."/>
            <person name="Simonnet F."/>
            <person name="Marques-Souza H."/>
            <person name="Tautz D."/>
            <person name="Tomoyasu Y."/>
            <person name="Trauner J."/>
            <person name="Van der Zee M."/>
            <person name="Vervoort M."/>
            <person name="Wittkopp N."/>
            <person name="Wimmer E.A."/>
            <person name="Yang X."/>
            <person name="Jones A.K."/>
            <person name="Sattelle D.B."/>
            <person name="Ebert P.R."/>
            <person name="Nelson D."/>
            <person name="Scott J.G."/>
            <person name="Beeman R.W."/>
            <person name="Muthukrishnan S."/>
            <person name="Kramer K.J."/>
            <person name="Arakane Y."/>
            <person name="Beeman R.W."/>
            <person name="Zhu Q."/>
            <person name="Hogenkamp D."/>
            <person name="Dixit R."/>
            <person name="Oppert B."/>
            <person name="Jiang H."/>
            <person name="Zou Z."/>
            <person name="Marshall J."/>
            <person name="Elpidina E."/>
            <person name="Vinokurov K."/>
            <person name="Oppert C."/>
            <person name="Zou Z."/>
            <person name="Evans J."/>
            <person name="Lu Z."/>
            <person name="Zhao P."/>
            <person name="Sumathipala N."/>
            <person name="Altincicek B."/>
            <person name="Vilcinskas A."/>
            <person name="Williams M."/>
            <person name="Hultmark D."/>
            <person name="Hetru C."/>
            <person name="Jiang H."/>
            <person name="Grimmelikhuijzen C.J."/>
            <person name="Hauser F."/>
            <person name="Cazzamali G."/>
            <person name="Williamson M."/>
            <person name="Park Y."/>
            <person name="Li B."/>
            <person name="Tanaka Y."/>
            <person name="Predel R."/>
            <person name="Neupert S."/>
            <person name="Schachtner J."/>
            <person name="Verleyen P."/>
            <person name="Raible F."/>
            <person name="Bork P."/>
            <person name="Friedrich M."/>
            <person name="Walden K.K."/>
            <person name="Robertson H.M."/>
            <person name="Angeli S."/>
            <person name="Foret S."/>
            <person name="Bucher G."/>
            <person name="Schuetz S."/>
            <person name="Maleszka R."/>
            <person name="Wimmer E.A."/>
            <person name="Beeman R.W."/>
            <person name="Lorenzen M."/>
            <person name="Tomoyasu Y."/>
            <person name="Miller S.C."/>
            <person name="Grossmann D."/>
            <person name="Bucher G."/>
        </authorList>
    </citation>
    <scope>NUCLEOTIDE SEQUENCE [LARGE SCALE GENOMIC DNA]</scope>
    <source>
        <strain evidence="2 3">Georgia GA2</strain>
    </source>
</reference>
<dbReference type="PANTHER" id="PTHR48257:SF1">
    <property type="match status" value="1"/>
</dbReference>